<name>A0A518AR05_9BACT</name>
<evidence type="ECO:0000313" key="4">
    <source>
        <dbReference type="Proteomes" id="UP000315750"/>
    </source>
</evidence>
<feature type="chain" id="PRO_5022178308" description="3-keto-alpha-glucoside-1,2-lyase/3-keto-2-hydroxy-glucal hydratase domain-containing protein" evidence="1">
    <location>
        <begin position="19"/>
        <end position="237"/>
    </location>
</feature>
<organism evidence="3 4">
    <name type="scientific">Aeoliella mucimassa</name>
    <dbReference type="NCBI Taxonomy" id="2527972"/>
    <lineage>
        <taxon>Bacteria</taxon>
        <taxon>Pseudomonadati</taxon>
        <taxon>Planctomycetota</taxon>
        <taxon>Planctomycetia</taxon>
        <taxon>Pirellulales</taxon>
        <taxon>Lacipirellulaceae</taxon>
        <taxon>Aeoliella</taxon>
    </lineage>
</organism>
<reference evidence="3 4" key="1">
    <citation type="submission" date="2019-02" db="EMBL/GenBank/DDBJ databases">
        <title>Deep-cultivation of Planctomycetes and their phenomic and genomic characterization uncovers novel biology.</title>
        <authorList>
            <person name="Wiegand S."/>
            <person name="Jogler M."/>
            <person name="Boedeker C."/>
            <person name="Pinto D."/>
            <person name="Vollmers J."/>
            <person name="Rivas-Marin E."/>
            <person name="Kohn T."/>
            <person name="Peeters S.H."/>
            <person name="Heuer A."/>
            <person name="Rast P."/>
            <person name="Oberbeckmann S."/>
            <person name="Bunk B."/>
            <person name="Jeske O."/>
            <person name="Meyerdierks A."/>
            <person name="Storesund J.E."/>
            <person name="Kallscheuer N."/>
            <person name="Luecker S."/>
            <person name="Lage O.M."/>
            <person name="Pohl T."/>
            <person name="Merkel B.J."/>
            <person name="Hornburger P."/>
            <person name="Mueller R.-W."/>
            <person name="Bruemmer F."/>
            <person name="Labrenz M."/>
            <person name="Spormann A.M."/>
            <person name="Op den Camp H."/>
            <person name="Overmann J."/>
            <person name="Amann R."/>
            <person name="Jetten M.S.M."/>
            <person name="Mascher T."/>
            <person name="Medema M.H."/>
            <person name="Devos D.P."/>
            <person name="Kaster A.-K."/>
            <person name="Ovreas L."/>
            <person name="Rohde M."/>
            <person name="Galperin M.Y."/>
            <person name="Jogler C."/>
        </authorList>
    </citation>
    <scope>NUCLEOTIDE SEQUENCE [LARGE SCALE GENOMIC DNA]</scope>
    <source>
        <strain evidence="3 4">Pan181</strain>
    </source>
</reference>
<feature type="domain" description="3-keto-alpha-glucoside-1,2-lyase/3-keto-2-hydroxy-glucal hydratase" evidence="2">
    <location>
        <begin position="27"/>
        <end position="219"/>
    </location>
</feature>
<sequence precursor="true">MRYLLSLLMLAVATTALAETPETMPEGFTSLFEGKDLEGWVGGTTIDPEKITEKQQAEWDSQVPEHWSIDGDQIVSDGHGPHLVTDKKYGDFEMYIDWNLAPKGDSGIYLRDCPQIQIWDPENEAAHVHGSDKGSGALWNNQKAEKWPLMKADKPCGEWNRMYVRMVGPYVKVVLNDQLVVDDVLLENYYDRSKPVPAEGRIQLQTHGSETRFRNIWVRELDKDESAKLLEEIESKQ</sequence>
<keyword evidence="4" id="KW-1185">Reference proteome</keyword>
<dbReference type="EMBL" id="CP036278">
    <property type="protein sequence ID" value="QDU57157.1"/>
    <property type="molecule type" value="Genomic_DNA"/>
</dbReference>
<dbReference type="GO" id="GO:0016787">
    <property type="term" value="F:hydrolase activity"/>
    <property type="evidence" value="ECO:0007669"/>
    <property type="project" value="InterPro"/>
</dbReference>
<keyword evidence="1" id="KW-0732">Signal</keyword>
<dbReference type="InterPro" id="IPR010496">
    <property type="entry name" value="AL/BT2_dom"/>
</dbReference>
<accession>A0A518AR05</accession>
<dbReference type="AlphaFoldDB" id="A0A518AR05"/>
<dbReference type="OrthoDB" id="257393at2"/>
<dbReference type="RefSeq" id="WP_145248133.1">
    <property type="nucleotide sequence ID" value="NZ_CP036278.1"/>
</dbReference>
<dbReference type="KEGG" id="amuc:Pan181_33710"/>
<gene>
    <name evidence="3" type="ORF">Pan181_33710</name>
</gene>
<evidence type="ECO:0000259" key="2">
    <source>
        <dbReference type="Pfam" id="PF06439"/>
    </source>
</evidence>
<evidence type="ECO:0000256" key="1">
    <source>
        <dbReference type="SAM" id="SignalP"/>
    </source>
</evidence>
<dbReference type="Gene3D" id="2.60.120.560">
    <property type="entry name" value="Exo-inulinase, domain 1"/>
    <property type="match status" value="1"/>
</dbReference>
<dbReference type="Proteomes" id="UP000315750">
    <property type="component" value="Chromosome"/>
</dbReference>
<dbReference type="Pfam" id="PF06439">
    <property type="entry name" value="3keto-disac_hyd"/>
    <property type="match status" value="1"/>
</dbReference>
<proteinExistence type="predicted"/>
<protein>
    <recommendedName>
        <fullName evidence="2">3-keto-alpha-glucoside-1,2-lyase/3-keto-2-hydroxy-glucal hydratase domain-containing protein</fullName>
    </recommendedName>
</protein>
<feature type="signal peptide" evidence="1">
    <location>
        <begin position="1"/>
        <end position="18"/>
    </location>
</feature>
<evidence type="ECO:0000313" key="3">
    <source>
        <dbReference type="EMBL" id="QDU57157.1"/>
    </source>
</evidence>